<evidence type="ECO:0000313" key="4">
    <source>
        <dbReference type="Proteomes" id="UP001431572"/>
    </source>
</evidence>
<keyword evidence="4" id="KW-1185">Reference proteome</keyword>
<dbReference type="EMBL" id="CP128402">
    <property type="protein sequence ID" value="WJW70312.1"/>
    <property type="molecule type" value="Genomic_DNA"/>
</dbReference>
<evidence type="ECO:0008006" key="5">
    <source>
        <dbReference type="Google" id="ProtNLM"/>
    </source>
</evidence>
<reference evidence="1 3" key="1">
    <citation type="submission" date="2020-06" db="EMBL/GenBank/DDBJ databases">
        <title>Anoxygenic phototrophic Chloroflexota member uses a Type I reaction center.</title>
        <authorList>
            <person name="Tsuji J.M."/>
            <person name="Shaw N.A."/>
            <person name="Nagashima S."/>
            <person name="Venkiteswaran J."/>
            <person name="Schiff S.L."/>
            <person name="Hanada S."/>
            <person name="Tank M."/>
            <person name="Neufeld J.D."/>
        </authorList>
    </citation>
    <scope>NUCLEOTIDE SEQUENCE [LARGE SCALE GENOMIC DNA]</scope>
    <source>
        <strain evidence="1">L227-S17</strain>
    </source>
</reference>
<evidence type="ECO:0000313" key="1">
    <source>
        <dbReference type="EMBL" id="NWJ49164.1"/>
    </source>
</evidence>
<dbReference type="RefSeq" id="WP_341472182.1">
    <property type="nucleotide sequence ID" value="NZ_CP128402.1"/>
</dbReference>
<name>A0A8T7MAT6_9CHLR</name>
<reference evidence="2" key="2">
    <citation type="journal article" date="2024" name="Nature">
        <title>Anoxygenic phototroph of the Chloroflexota uses a type I reaction centre.</title>
        <authorList>
            <person name="Tsuji J.M."/>
            <person name="Shaw N.A."/>
            <person name="Nagashima S."/>
            <person name="Venkiteswaran J.J."/>
            <person name="Schiff S.L."/>
            <person name="Watanabe T."/>
            <person name="Fukui M."/>
            <person name="Hanada S."/>
            <person name="Tank M."/>
            <person name="Neufeld J.D."/>
        </authorList>
    </citation>
    <scope>NUCLEOTIDE SEQUENCE</scope>
    <source>
        <strain evidence="2">L227-S17</strain>
        <plasmid evidence="2 4">unnamed2</plasmid>
    </source>
</reference>
<dbReference type="EMBL" id="JACATZ010000010">
    <property type="protein sequence ID" value="NWJ49164.1"/>
    <property type="molecule type" value="Genomic_DNA"/>
</dbReference>
<proteinExistence type="predicted"/>
<dbReference type="Proteomes" id="UP000521676">
    <property type="component" value="Unassembled WGS sequence"/>
</dbReference>
<organism evidence="1 3">
    <name type="scientific">Candidatus Chlorohelix allophototropha</name>
    <dbReference type="NCBI Taxonomy" id="3003348"/>
    <lineage>
        <taxon>Bacteria</taxon>
        <taxon>Bacillati</taxon>
        <taxon>Chloroflexota</taxon>
        <taxon>Chloroflexia</taxon>
        <taxon>Candidatus Chloroheliales</taxon>
        <taxon>Candidatus Chloroheliaceae</taxon>
        <taxon>Candidatus Chlorohelix</taxon>
    </lineage>
</organism>
<dbReference type="Proteomes" id="UP001431572">
    <property type="component" value="Plasmid unnamed2"/>
</dbReference>
<accession>A0A8T7MAT6</accession>
<keyword evidence="2" id="KW-0614">Plasmid</keyword>
<gene>
    <name evidence="1" type="ORF">HXX08_25180</name>
    <name evidence="2" type="ORF">OZ401_005043</name>
</gene>
<dbReference type="AlphaFoldDB" id="A0A8T7MAT6"/>
<evidence type="ECO:0000313" key="2">
    <source>
        <dbReference type="EMBL" id="WJW70312.1"/>
    </source>
</evidence>
<geneLocation type="plasmid" evidence="2 4">
    <name>unnamed2</name>
</geneLocation>
<protein>
    <recommendedName>
        <fullName evidence="5">Mor transcription activator domain-containing protein</fullName>
    </recommendedName>
</protein>
<evidence type="ECO:0000313" key="3">
    <source>
        <dbReference type="Proteomes" id="UP000521676"/>
    </source>
</evidence>
<sequence length="108" mass="12636">MRGFFFENQFCGMGWKREDLLLFIFPLDIYAYQEILNPLRVQIPQISAQNPVKNRLPAPAPLIPTDKWEEIAIRHSNSESLRQLANEYHVSYAAIRQIIKSSNVIEIY</sequence>